<feature type="domain" description="Bicarbonate transporter-like transmembrane" evidence="2">
    <location>
        <begin position="177"/>
        <end position="257"/>
    </location>
</feature>
<keyword evidence="4" id="KW-1185">Reference proteome</keyword>
<protein>
    <submittedName>
        <fullName evidence="3">Sodium bicarbonate transporter-like protein 11</fullName>
    </submittedName>
</protein>
<keyword evidence="1" id="KW-1133">Transmembrane helix</keyword>
<name>A0AAV4SQZ8_CAEEX</name>
<feature type="transmembrane region" description="Helical" evidence="1">
    <location>
        <begin position="196"/>
        <end position="217"/>
    </location>
</feature>
<dbReference type="GO" id="GO:0016020">
    <property type="term" value="C:membrane"/>
    <property type="evidence" value="ECO:0007669"/>
    <property type="project" value="InterPro"/>
</dbReference>
<dbReference type="EMBL" id="BPLR01009715">
    <property type="protein sequence ID" value="GIY34038.1"/>
    <property type="molecule type" value="Genomic_DNA"/>
</dbReference>
<comment type="caution">
    <text evidence="3">The sequence shown here is derived from an EMBL/GenBank/DDBJ whole genome shotgun (WGS) entry which is preliminary data.</text>
</comment>
<organism evidence="3 4">
    <name type="scientific">Caerostris extrusa</name>
    <name type="common">Bark spider</name>
    <name type="synonym">Caerostris bankana</name>
    <dbReference type="NCBI Taxonomy" id="172846"/>
    <lineage>
        <taxon>Eukaryota</taxon>
        <taxon>Metazoa</taxon>
        <taxon>Ecdysozoa</taxon>
        <taxon>Arthropoda</taxon>
        <taxon>Chelicerata</taxon>
        <taxon>Arachnida</taxon>
        <taxon>Araneae</taxon>
        <taxon>Araneomorphae</taxon>
        <taxon>Entelegynae</taxon>
        <taxon>Araneoidea</taxon>
        <taxon>Araneidae</taxon>
        <taxon>Caerostris</taxon>
    </lineage>
</organism>
<sequence length="268" mass="30832">MMVNYSLHRLALQNQSSRDVVWCNSSDPEGWLGPWIFPLHAWTQWSSASKFEADQSLRTLRWKSVDSRDDCPHHHYRSLLLSTLSTLNSTLPHFNNNYFSHACSEEGSTPSVEFPLWISNSTINETQGEVSLASAYQNHGRYWYDMQNKINEQTRIKGGIYTTADYNTLFCFYPETYNCELWPYLQASKREILADYALPVAVISMSFLGSFVFRDVATDQFRYTDNYPLTRAPVEELPWMASLAALGMGFALSLLFFHGPEYFSCNGQ</sequence>
<proteinExistence type="predicted"/>
<evidence type="ECO:0000313" key="3">
    <source>
        <dbReference type="EMBL" id="GIY34038.1"/>
    </source>
</evidence>
<gene>
    <name evidence="3" type="primary">SLC4A11</name>
    <name evidence="3" type="ORF">CEXT_664281</name>
</gene>
<feature type="transmembrane region" description="Helical" evidence="1">
    <location>
        <begin position="237"/>
        <end position="257"/>
    </location>
</feature>
<keyword evidence="1" id="KW-0472">Membrane</keyword>
<dbReference type="InterPro" id="IPR011531">
    <property type="entry name" value="HCO3_transpt-like_TM_dom"/>
</dbReference>
<dbReference type="Proteomes" id="UP001054945">
    <property type="component" value="Unassembled WGS sequence"/>
</dbReference>
<evidence type="ECO:0000259" key="2">
    <source>
        <dbReference type="Pfam" id="PF00955"/>
    </source>
</evidence>
<dbReference type="AlphaFoldDB" id="A0AAV4SQZ8"/>
<accession>A0AAV4SQZ8</accession>
<evidence type="ECO:0000256" key="1">
    <source>
        <dbReference type="SAM" id="Phobius"/>
    </source>
</evidence>
<dbReference type="GO" id="GO:0006820">
    <property type="term" value="P:monoatomic anion transport"/>
    <property type="evidence" value="ECO:0007669"/>
    <property type="project" value="InterPro"/>
</dbReference>
<evidence type="ECO:0000313" key="4">
    <source>
        <dbReference type="Proteomes" id="UP001054945"/>
    </source>
</evidence>
<keyword evidence="1" id="KW-0812">Transmembrane</keyword>
<dbReference type="Pfam" id="PF00955">
    <property type="entry name" value="HCO3_cotransp"/>
    <property type="match status" value="1"/>
</dbReference>
<reference evidence="3 4" key="1">
    <citation type="submission" date="2021-06" db="EMBL/GenBank/DDBJ databases">
        <title>Caerostris extrusa draft genome.</title>
        <authorList>
            <person name="Kono N."/>
            <person name="Arakawa K."/>
        </authorList>
    </citation>
    <scope>NUCLEOTIDE SEQUENCE [LARGE SCALE GENOMIC DNA]</scope>
</reference>